<protein>
    <recommendedName>
        <fullName evidence="4">ABC transporter permease</fullName>
    </recommendedName>
</protein>
<feature type="transmembrane region" description="Helical" evidence="1">
    <location>
        <begin position="194"/>
        <end position="214"/>
    </location>
</feature>
<evidence type="ECO:0000313" key="2">
    <source>
        <dbReference type="EMBL" id="RKN85120.1"/>
    </source>
</evidence>
<sequence length="266" mass="30517">MEYVSLYWRFVRIRLKGIAQYRGAFWLNSLSKASLWIVEVFLIWVLVDRFKSIAGWGPYELMLLYALNLGSYALAGFFFYHPFTSLPRRIQTGEFDEMLTKPLNPFLYLLSREFSTGYFSNLTVALAVMIFCFRRLDLTLGVTDALFLALVLLGGALIQAAAFVYTAVPAFWMVQNNSLVSLIFDLKDFVKYPITAYHWIVQIVLTLVVPFAFINFYPAQRFLGKADEGLFHPVFQYLTPIAGMVLFAGAYAFWKIGIRQYHSTGS</sequence>
<name>A0A3B0CJD1_9BACL</name>
<dbReference type="Proteomes" id="UP000282311">
    <property type="component" value="Unassembled WGS sequence"/>
</dbReference>
<feature type="transmembrane region" description="Helical" evidence="1">
    <location>
        <begin position="114"/>
        <end position="133"/>
    </location>
</feature>
<dbReference type="PANTHER" id="PTHR36833">
    <property type="entry name" value="SLR0610 PROTEIN-RELATED"/>
    <property type="match status" value="1"/>
</dbReference>
<proteinExistence type="predicted"/>
<keyword evidence="1" id="KW-1133">Transmembrane helix</keyword>
<dbReference type="RefSeq" id="WP_120746764.1">
    <property type="nucleotide sequence ID" value="NZ_RBAH01000005.1"/>
</dbReference>
<dbReference type="Pfam" id="PF06182">
    <property type="entry name" value="ABC2_membrane_6"/>
    <property type="match status" value="1"/>
</dbReference>
<feature type="transmembrane region" description="Helical" evidence="1">
    <location>
        <begin position="145"/>
        <end position="174"/>
    </location>
</feature>
<comment type="caution">
    <text evidence="2">The sequence shown here is derived from an EMBL/GenBank/DDBJ whole genome shotgun (WGS) entry which is preliminary data.</text>
</comment>
<keyword evidence="1" id="KW-0812">Transmembrane</keyword>
<dbReference type="PANTHER" id="PTHR36833:SF1">
    <property type="entry name" value="INTEGRAL MEMBRANE TRANSPORT PROTEIN"/>
    <property type="match status" value="1"/>
</dbReference>
<evidence type="ECO:0000256" key="1">
    <source>
        <dbReference type="SAM" id="Phobius"/>
    </source>
</evidence>
<organism evidence="2 3">
    <name type="scientific">Paenibacillus ginsengarvi</name>
    <dbReference type="NCBI Taxonomy" id="400777"/>
    <lineage>
        <taxon>Bacteria</taxon>
        <taxon>Bacillati</taxon>
        <taxon>Bacillota</taxon>
        <taxon>Bacilli</taxon>
        <taxon>Bacillales</taxon>
        <taxon>Paenibacillaceae</taxon>
        <taxon>Paenibacillus</taxon>
    </lineage>
</organism>
<keyword evidence="3" id="KW-1185">Reference proteome</keyword>
<feature type="transmembrane region" description="Helical" evidence="1">
    <location>
        <begin position="25"/>
        <end position="47"/>
    </location>
</feature>
<accession>A0A3B0CJD1</accession>
<evidence type="ECO:0000313" key="3">
    <source>
        <dbReference type="Proteomes" id="UP000282311"/>
    </source>
</evidence>
<feature type="transmembrane region" description="Helical" evidence="1">
    <location>
        <begin position="59"/>
        <end position="80"/>
    </location>
</feature>
<reference evidence="2 3" key="1">
    <citation type="journal article" date="2007" name="Int. J. Syst. Evol. Microbiol.">
        <title>Paenibacillus ginsengarvi sp. nov., isolated from soil from ginseng cultivation.</title>
        <authorList>
            <person name="Yoon M.H."/>
            <person name="Ten L.N."/>
            <person name="Im W.T."/>
        </authorList>
    </citation>
    <scope>NUCLEOTIDE SEQUENCE [LARGE SCALE GENOMIC DNA]</scope>
    <source>
        <strain evidence="2 3">KCTC 13059</strain>
    </source>
</reference>
<dbReference type="EMBL" id="RBAH01000005">
    <property type="protein sequence ID" value="RKN85120.1"/>
    <property type="molecule type" value="Genomic_DNA"/>
</dbReference>
<dbReference type="OrthoDB" id="9788195at2"/>
<dbReference type="InterPro" id="IPR010390">
    <property type="entry name" value="ABC-2_transporter-like"/>
</dbReference>
<evidence type="ECO:0008006" key="4">
    <source>
        <dbReference type="Google" id="ProtNLM"/>
    </source>
</evidence>
<keyword evidence="1" id="KW-0472">Membrane</keyword>
<feature type="transmembrane region" description="Helical" evidence="1">
    <location>
        <begin position="234"/>
        <end position="254"/>
    </location>
</feature>
<dbReference type="AlphaFoldDB" id="A0A3B0CJD1"/>
<gene>
    <name evidence="2" type="ORF">D7M11_08495</name>
</gene>